<evidence type="ECO:0000256" key="3">
    <source>
        <dbReference type="ARBA" id="ARBA00022825"/>
    </source>
</evidence>
<evidence type="ECO:0000256" key="2">
    <source>
        <dbReference type="ARBA" id="ARBA00022801"/>
    </source>
</evidence>
<dbReference type="OrthoDB" id="9425590at2759"/>
<dbReference type="GeneID" id="113506283"/>
<dbReference type="PROSITE" id="PS50240">
    <property type="entry name" value="TRYPSIN_DOM"/>
    <property type="match status" value="1"/>
</dbReference>
<evidence type="ECO:0000313" key="6">
    <source>
        <dbReference type="Proteomes" id="UP000322000"/>
    </source>
</evidence>
<keyword evidence="3" id="KW-0720">Serine protease</keyword>
<keyword evidence="1" id="KW-0645">Protease</keyword>
<reference evidence="7" key="1">
    <citation type="submission" date="2025-08" db="UniProtKB">
        <authorList>
            <consortium name="RefSeq"/>
        </authorList>
    </citation>
    <scope>IDENTIFICATION</scope>
</reference>
<dbReference type="InParanoid" id="A0A7E5WVQ9"/>
<organism evidence="6 7">
    <name type="scientific">Trichoplusia ni</name>
    <name type="common">Cabbage looper</name>
    <dbReference type="NCBI Taxonomy" id="7111"/>
    <lineage>
        <taxon>Eukaryota</taxon>
        <taxon>Metazoa</taxon>
        <taxon>Ecdysozoa</taxon>
        <taxon>Arthropoda</taxon>
        <taxon>Hexapoda</taxon>
        <taxon>Insecta</taxon>
        <taxon>Pterygota</taxon>
        <taxon>Neoptera</taxon>
        <taxon>Endopterygota</taxon>
        <taxon>Lepidoptera</taxon>
        <taxon>Glossata</taxon>
        <taxon>Ditrysia</taxon>
        <taxon>Noctuoidea</taxon>
        <taxon>Noctuidae</taxon>
        <taxon>Plusiinae</taxon>
        <taxon>Trichoplusia</taxon>
    </lineage>
</organism>
<dbReference type="SMART" id="SM00020">
    <property type="entry name" value="Tryp_SPc"/>
    <property type="match status" value="1"/>
</dbReference>
<keyword evidence="6" id="KW-1185">Reference proteome</keyword>
<dbReference type="SUPFAM" id="SSF50494">
    <property type="entry name" value="Trypsin-like serine proteases"/>
    <property type="match status" value="1"/>
</dbReference>
<dbReference type="InterPro" id="IPR018114">
    <property type="entry name" value="TRYPSIN_HIS"/>
</dbReference>
<dbReference type="GO" id="GO:0006508">
    <property type="term" value="P:proteolysis"/>
    <property type="evidence" value="ECO:0007669"/>
    <property type="project" value="UniProtKB-KW"/>
</dbReference>
<sequence length="219" mass="23245">MAAVLHTLDMVNFQQHCGGTIINNRSILSAAHCVYLEPTEVIRVRIGSSYRSSGGEVLPLAAFLIYPTYTTHKYDDDVAILRTAVEIKYSATVQPAPIAGSTYNLPDNEVVWATGWVQLKQMIIPSNFAMYKCGPSHTRLAGGYTCLVCPSHLTCCVLAGSASAVVTSVGATPGGPVFHNGVVVGICAFGGGCRTPESYRLPGGNARVSSYSTWIQANA</sequence>
<dbReference type="KEGG" id="tnl:113506283"/>
<dbReference type="GO" id="GO:0004252">
    <property type="term" value="F:serine-type endopeptidase activity"/>
    <property type="evidence" value="ECO:0007669"/>
    <property type="project" value="InterPro"/>
</dbReference>
<dbReference type="PANTHER" id="PTHR24276:SF91">
    <property type="entry name" value="AT26814P-RELATED"/>
    <property type="match status" value="1"/>
</dbReference>
<accession>A0A7E5WVQ9</accession>
<dbReference type="PROSITE" id="PS00134">
    <property type="entry name" value="TRYPSIN_HIS"/>
    <property type="match status" value="1"/>
</dbReference>
<dbReference type="InterPro" id="IPR001254">
    <property type="entry name" value="Trypsin_dom"/>
</dbReference>
<dbReference type="InterPro" id="IPR009003">
    <property type="entry name" value="Peptidase_S1_PA"/>
</dbReference>
<keyword evidence="4" id="KW-1015">Disulfide bond</keyword>
<protein>
    <submittedName>
        <fullName evidence="7">Trypsin CFT-1-like</fullName>
    </submittedName>
</protein>
<feature type="domain" description="Peptidase S1" evidence="5">
    <location>
        <begin position="1"/>
        <end position="219"/>
    </location>
</feature>
<evidence type="ECO:0000313" key="7">
    <source>
        <dbReference type="RefSeq" id="XP_026744928.1"/>
    </source>
</evidence>
<dbReference type="InterPro" id="IPR043504">
    <property type="entry name" value="Peptidase_S1_PA_chymotrypsin"/>
</dbReference>
<evidence type="ECO:0000256" key="1">
    <source>
        <dbReference type="ARBA" id="ARBA00022670"/>
    </source>
</evidence>
<dbReference type="Pfam" id="PF00089">
    <property type="entry name" value="Trypsin"/>
    <property type="match status" value="1"/>
</dbReference>
<dbReference type="Proteomes" id="UP000322000">
    <property type="component" value="Chromosome 9"/>
</dbReference>
<dbReference type="PANTHER" id="PTHR24276">
    <property type="entry name" value="POLYSERASE-RELATED"/>
    <property type="match status" value="1"/>
</dbReference>
<dbReference type="AlphaFoldDB" id="A0A7E5WVQ9"/>
<name>A0A7E5WVQ9_TRINI</name>
<gene>
    <name evidence="7" type="primary">LOC113506283</name>
</gene>
<proteinExistence type="predicted"/>
<evidence type="ECO:0000256" key="4">
    <source>
        <dbReference type="ARBA" id="ARBA00023157"/>
    </source>
</evidence>
<evidence type="ECO:0000259" key="5">
    <source>
        <dbReference type="PROSITE" id="PS50240"/>
    </source>
</evidence>
<keyword evidence="2" id="KW-0378">Hydrolase</keyword>
<dbReference type="InterPro" id="IPR050430">
    <property type="entry name" value="Peptidase_S1"/>
</dbReference>
<dbReference type="Gene3D" id="2.40.10.10">
    <property type="entry name" value="Trypsin-like serine proteases"/>
    <property type="match status" value="2"/>
</dbReference>
<dbReference type="RefSeq" id="XP_026744928.1">
    <property type="nucleotide sequence ID" value="XM_026889127.1"/>
</dbReference>